<dbReference type="Gene3D" id="3.40.630.10">
    <property type="entry name" value="Zn peptidases"/>
    <property type="match status" value="1"/>
</dbReference>
<dbReference type="Pfam" id="PF05343">
    <property type="entry name" value="Peptidase_M42"/>
    <property type="match status" value="1"/>
</dbReference>
<dbReference type="EMBL" id="CP058496">
    <property type="protein sequence ID" value="WHO15519.1"/>
    <property type="molecule type" value="Genomic_DNA"/>
</dbReference>
<dbReference type="InterPro" id="IPR023367">
    <property type="entry name" value="Peptidase_M42_dom2"/>
</dbReference>
<dbReference type="Gene3D" id="2.40.30.40">
    <property type="entry name" value="Peptidase M42, domain 2"/>
    <property type="match status" value="1"/>
</dbReference>
<evidence type="ECO:0000313" key="3">
    <source>
        <dbReference type="EMBL" id="WHO15519.1"/>
    </source>
</evidence>
<dbReference type="SUPFAM" id="SSF101821">
    <property type="entry name" value="Aminopeptidase/glucanase lid domain"/>
    <property type="match status" value="1"/>
</dbReference>
<dbReference type="Proteomes" id="UP000596039">
    <property type="component" value="Chromosome"/>
</dbReference>
<dbReference type="InterPro" id="IPR008007">
    <property type="entry name" value="Peptidase_M42"/>
</dbReference>
<gene>
    <name evidence="3" type="ORF">HYD69_04790</name>
</gene>
<protein>
    <submittedName>
        <fullName evidence="3">Uncharacterized protein</fullName>
    </submittedName>
</protein>
<evidence type="ECO:0000313" key="4">
    <source>
        <dbReference type="Proteomes" id="UP000596039"/>
    </source>
</evidence>
<organism evidence="3 4">
    <name type="scientific">Mycoplasmopsis bovis</name>
    <name type="common">Mycoplasma bovis</name>
    <dbReference type="NCBI Taxonomy" id="28903"/>
    <lineage>
        <taxon>Bacteria</taxon>
        <taxon>Bacillati</taxon>
        <taxon>Mycoplasmatota</taxon>
        <taxon>Mycoplasmoidales</taxon>
        <taxon>Metamycoplasmataceae</taxon>
        <taxon>Mycoplasmopsis</taxon>
    </lineage>
</organism>
<evidence type="ECO:0000256" key="2">
    <source>
        <dbReference type="ARBA" id="ARBA00022801"/>
    </source>
</evidence>
<reference evidence="3 4" key="1">
    <citation type="journal article" date="2020" name="Vet. Res.">
        <title>Phylogenomic analysis of Mycoplasma bovis from Belgian veal, dairy and beef herds.</title>
        <authorList>
            <person name="Bokma J."/>
            <person name="Vereecke N."/>
            <person name="De Bleecker K."/>
            <person name="Callens J."/>
            <person name="Ribbens S."/>
            <person name="Nauwynck H."/>
            <person name="Haesebrouck F."/>
            <person name="Theuns S."/>
            <person name="Boyen F."/>
            <person name="Pardon B."/>
        </authorList>
    </citation>
    <scope>NUCLEOTIDE SEQUENCE [LARGE SCALE GENOMIC DNA]</scope>
    <source>
        <strain evidence="3 4">Mb222</strain>
    </source>
</reference>
<keyword evidence="4" id="KW-1185">Reference proteome</keyword>
<accession>A0ABY8RXS0</accession>
<sequence>MAFSAIHQFILWKLKKRTKVTTMDDLYADFGFFSDKEANENGVEVGNVVLITGETVFLENPDLVAEKSMDNRAGVRFRIYCKRIRRLRS</sequence>
<keyword evidence="1" id="KW-0479">Metal-binding</keyword>
<name>A0ABY8RXS0_MYCBV</name>
<proteinExistence type="predicted"/>
<keyword evidence="2" id="KW-0378">Hydrolase</keyword>
<evidence type="ECO:0000256" key="1">
    <source>
        <dbReference type="ARBA" id="ARBA00022723"/>
    </source>
</evidence>